<keyword evidence="2 9" id="KW-0812">Transmembrane</keyword>
<feature type="compositionally biased region" description="Acidic residues" evidence="8">
    <location>
        <begin position="370"/>
        <end position="382"/>
    </location>
</feature>
<dbReference type="Proteomes" id="UP001591681">
    <property type="component" value="Unassembled WGS sequence"/>
</dbReference>
<accession>A0ABD1JPN8</accession>
<evidence type="ECO:0000256" key="7">
    <source>
        <dbReference type="ARBA" id="ARBA00023180"/>
    </source>
</evidence>
<dbReference type="PANTHER" id="PTHR23037">
    <property type="entry name" value="CYTOKINE RECEPTOR"/>
    <property type="match status" value="1"/>
</dbReference>
<reference evidence="11 12" key="1">
    <citation type="submission" date="2024-09" db="EMBL/GenBank/DDBJ databases">
        <title>A chromosome-level genome assembly of Gray's grenadier anchovy, Coilia grayii.</title>
        <authorList>
            <person name="Fu Z."/>
        </authorList>
    </citation>
    <scope>NUCLEOTIDE SEQUENCE [LARGE SCALE GENOMIC DNA]</scope>
    <source>
        <strain evidence="11">G4</strain>
        <tissue evidence="11">Muscle</tissue>
    </source>
</reference>
<dbReference type="InterPro" id="IPR013783">
    <property type="entry name" value="Ig-like_fold"/>
</dbReference>
<dbReference type="Gene3D" id="2.60.40.10">
    <property type="entry name" value="Immunoglobulins"/>
    <property type="match status" value="1"/>
</dbReference>
<sequence length="382" mass="43711">MGICLPWKALSLCLISLCFIISISVATDEDSGCIKSFEPLHDFSEQCESTDIDPLVVSVFLRNADGLMQHNASVYIDNPTHAPDKSHECIGHPPLNISCAVDMQNHLNFSWDGWSLPGHAHYSISYLVCREEEAVLESSEERFYTPVYHTLIGNQETKDNTLFVFEYIILRINVSYPYMWYIQTQKWDILDIENLDPPRITKASIESERLHLQWDVPRSRGTTNPDCFMYELKINGEVRTLEEGLNHSEESIDPTRHYKIQMRVKTRPICSRSVLWSDWTSVLDLGPSVTRPPNINLGVIVAIALGLPMILLSVLLLCKYQRVLEKLFPPVPGPSIKIEGLLERDNVTQQTQPHSWMEEVTEVGIKETLEPEEEEDDEDDRL</sequence>
<keyword evidence="4 9" id="KW-1133">Transmembrane helix</keyword>
<keyword evidence="12" id="KW-1185">Reference proteome</keyword>
<gene>
    <name evidence="11" type="ORF">ACEWY4_016926</name>
</gene>
<keyword evidence="6" id="KW-0675">Receptor</keyword>
<keyword evidence="5 9" id="KW-0472">Membrane</keyword>
<protein>
    <submittedName>
        <fullName evidence="11">Uncharacterized protein</fullName>
    </submittedName>
</protein>
<evidence type="ECO:0000256" key="2">
    <source>
        <dbReference type="ARBA" id="ARBA00022692"/>
    </source>
</evidence>
<organism evidence="11 12">
    <name type="scientific">Coilia grayii</name>
    <name type="common">Gray's grenadier anchovy</name>
    <dbReference type="NCBI Taxonomy" id="363190"/>
    <lineage>
        <taxon>Eukaryota</taxon>
        <taxon>Metazoa</taxon>
        <taxon>Chordata</taxon>
        <taxon>Craniata</taxon>
        <taxon>Vertebrata</taxon>
        <taxon>Euteleostomi</taxon>
        <taxon>Actinopterygii</taxon>
        <taxon>Neopterygii</taxon>
        <taxon>Teleostei</taxon>
        <taxon>Clupei</taxon>
        <taxon>Clupeiformes</taxon>
        <taxon>Clupeoidei</taxon>
        <taxon>Engraulidae</taxon>
        <taxon>Coilinae</taxon>
        <taxon>Coilia</taxon>
    </lineage>
</organism>
<proteinExistence type="predicted"/>
<evidence type="ECO:0000256" key="3">
    <source>
        <dbReference type="ARBA" id="ARBA00022729"/>
    </source>
</evidence>
<comment type="caution">
    <text evidence="11">The sequence shown here is derived from an EMBL/GenBank/DDBJ whole genome shotgun (WGS) entry which is preliminary data.</text>
</comment>
<evidence type="ECO:0000256" key="8">
    <source>
        <dbReference type="SAM" id="MobiDB-lite"/>
    </source>
</evidence>
<feature type="chain" id="PRO_5044763649" evidence="10">
    <location>
        <begin position="27"/>
        <end position="382"/>
    </location>
</feature>
<dbReference type="InterPro" id="IPR036116">
    <property type="entry name" value="FN3_sf"/>
</dbReference>
<evidence type="ECO:0000313" key="11">
    <source>
        <dbReference type="EMBL" id="KAL2088098.1"/>
    </source>
</evidence>
<dbReference type="EMBL" id="JBHFQA010000014">
    <property type="protein sequence ID" value="KAL2088098.1"/>
    <property type="molecule type" value="Genomic_DNA"/>
</dbReference>
<evidence type="ECO:0000313" key="12">
    <source>
        <dbReference type="Proteomes" id="UP001591681"/>
    </source>
</evidence>
<evidence type="ECO:0000256" key="4">
    <source>
        <dbReference type="ARBA" id="ARBA00022989"/>
    </source>
</evidence>
<name>A0ABD1JPN8_9TELE</name>
<evidence type="ECO:0000256" key="6">
    <source>
        <dbReference type="ARBA" id="ARBA00023170"/>
    </source>
</evidence>
<evidence type="ECO:0000256" key="1">
    <source>
        <dbReference type="ARBA" id="ARBA00004479"/>
    </source>
</evidence>
<evidence type="ECO:0000256" key="9">
    <source>
        <dbReference type="SAM" id="Phobius"/>
    </source>
</evidence>
<evidence type="ECO:0000256" key="5">
    <source>
        <dbReference type="ARBA" id="ARBA00023136"/>
    </source>
</evidence>
<dbReference type="SUPFAM" id="SSF49265">
    <property type="entry name" value="Fibronectin type III"/>
    <property type="match status" value="1"/>
</dbReference>
<feature type="region of interest" description="Disordered" evidence="8">
    <location>
        <begin position="363"/>
        <end position="382"/>
    </location>
</feature>
<keyword evidence="3 10" id="KW-0732">Signal</keyword>
<feature type="transmembrane region" description="Helical" evidence="9">
    <location>
        <begin position="297"/>
        <end position="318"/>
    </location>
</feature>
<dbReference type="AlphaFoldDB" id="A0ABD1JPN8"/>
<dbReference type="PANTHER" id="PTHR23037:SF46">
    <property type="entry name" value="INTERLEUKIN 5 RECEPTOR SUBUNIT ALPHA"/>
    <property type="match status" value="1"/>
</dbReference>
<evidence type="ECO:0000256" key="10">
    <source>
        <dbReference type="SAM" id="SignalP"/>
    </source>
</evidence>
<comment type="subcellular location">
    <subcellularLocation>
        <location evidence="1">Membrane</location>
        <topology evidence="1">Single-pass type I membrane protein</topology>
    </subcellularLocation>
</comment>
<keyword evidence="7" id="KW-0325">Glycoprotein</keyword>
<dbReference type="GO" id="GO:0016020">
    <property type="term" value="C:membrane"/>
    <property type="evidence" value="ECO:0007669"/>
    <property type="project" value="UniProtKB-SubCell"/>
</dbReference>
<feature type="signal peptide" evidence="10">
    <location>
        <begin position="1"/>
        <end position="26"/>
    </location>
</feature>